<accession>A0ABD6W559</accession>
<proteinExistence type="predicted"/>
<dbReference type="Gene3D" id="1.10.10.10">
    <property type="entry name" value="Winged helix-like DNA-binding domain superfamily/Winged helix DNA-binding domain"/>
    <property type="match status" value="1"/>
</dbReference>
<name>A0ABD6W559_RATRA</name>
<dbReference type="AlphaFoldDB" id="A0ABD6W559"/>
<keyword evidence="1" id="KW-0805">Transcription regulation</keyword>
<comment type="caution">
    <text evidence="4">The sequence shown here is derived from an EMBL/GenBank/DDBJ whole genome shotgun (WGS) entry which is preliminary data.</text>
</comment>
<dbReference type="Pfam" id="PF03861">
    <property type="entry name" value="ANTAR"/>
    <property type="match status" value="1"/>
</dbReference>
<dbReference type="KEGG" id="rry:C1O28_12405"/>
<dbReference type="InterPro" id="IPR029016">
    <property type="entry name" value="GAF-like_dom_sf"/>
</dbReference>
<protein>
    <submittedName>
        <fullName evidence="4">ANTAR domain-containing protein</fullName>
    </submittedName>
</protein>
<dbReference type="SUPFAM" id="SSF55781">
    <property type="entry name" value="GAF domain-like"/>
    <property type="match status" value="1"/>
</dbReference>
<keyword evidence="2" id="KW-0804">Transcription</keyword>
<dbReference type="SMART" id="SM01012">
    <property type="entry name" value="ANTAR"/>
    <property type="match status" value="1"/>
</dbReference>
<reference evidence="4 5" key="1">
    <citation type="submission" date="2018-02" db="EMBL/GenBank/DDBJ databases">
        <title>Bacteriophage NCPPB3778 and a type I-E CRISPR drive the evolution of the US Biological Select Agent, Rathayibacter toxicus.</title>
        <authorList>
            <person name="Davis E.W.II."/>
            <person name="Tabima J.F."/>
            <person name="Weisberg A.J."/>
            <person name="Lopes L.D."/>
            <person name="Wiseman M.S."/>
            <person name="Wiseman M.S."/>
            <person name="Pupko T."/>
            <person name="Belcher M.S."/>
            <person name="Sechler A.J."/>
            <person name="Tancos M.A."/>
            <person name="Schroeder B.K."/>
            <person name="Murray T.D."/>
            <person name="Luster D.G."/>
            <person name="Schneider W.L."/>
            <person name="Rogers E."/>
            <person name="Andreote F.D."/>
            <person name="Grunwald N.J."/>
            <person name="Putnam M.L."/>
            <person name="Chang J.H."/>
        </authorList>
    </citation>
    <scope>NUCLEOTIDE SEQUENCE [LARGE SCALE GENOMIC DNA]</scope>
    <source>
        <strain evidence="4 5">AY1I9</strain>
    </source>
</reference>
<sequence length="220" mass="23247">MGSVTNSGALCAPYMSGYPIDGVAISTLGRPFGGETVAASDSTASRLDEIQIDLGEGPCWEAIRAAGPISVPNTSTEERWPLFTEAVGSTTARAVFAFPLSIAGLSIGAVDLYCRRPASLSDSLLGEINASTTATALLVLAAVLRDNEVEESTNPRSRRVVHQATGMIIARYGSTADEALLLLRAHAFAQQRPVLEIATDIVSRHDGFPDRPSTAQDDTW</sequence>
<evidence type="ECO:0000313" key="5">
    <source>
        <dbReference type="Proteomes" id="UP000237881"/>
    </source>
</evidence>
<dbReference type="InterPro" id="IPR036388">
    <property type="entry name" value="WH-like_DNA-bd_sf"/>
</dbReference>
<gene>
    <name evidence="4" type="ORF">C5C04_14635</name>
</gene>
<dbReference type="InterPro" id="IPR005561">
    <property type="entry name" value="ANTAR"/>
</dbReference>
<organism evidence="4 5">
    <name type="scientific">Rathayibacter rathayi</name>
    <name type="common">Corynebacterium rathayi</name>
    <dbReference type="NCBI Taxonomy" id="33887"/>
    <lineage>
        <taxon>Bacteria</taxon>
        <taxon>Bacillati</taxon>
        <taxon>Actinomycetota</taxon>
        <taxon>Actinomycetes</taxon>
        <taxon>Micrococcales</taxon>
        <taxon>Microbacteriaceae</taxon>
        <taxon>Rathayibacter</taxon>
    </lineage>
</organism>
<dbReference type="EMBL" id="PSUL01000069">
    <property type="protein sequence ID" value="PPF09580.1"/>
    <property type="molecule type" value="Genomic_DNA"/>
</dbReference>
<feature type="domain" description="ANTAR" evidence="3">
    <location>
        <begin position="141"/>
        <end position="202"/>
    </location>
</feature>
<dbReference type="Proteomes" id="UP000237881">
    <property type="component" value="Unassembled WGS sequence"/>
</dbReference>
<dbReference type="Gene3D" id="3.30.450.40">
    <property type="match status" value="1"/>
</dbReference>
<evidence type="ECO:0000313" key="4">
    <source>
        <dbReference type="EMBL" id="PPF09580.1"/>
    </source>
</evidence>
<evidence type="ECO:0000256" key="2">
    <source>
        <dbReference type="ARBA" id="ARBA00023163"/>
    </source>
</evidence>
<evidence type="ECO:0000259" key="3">
    <source>
        <dbReference type="PROSITE" id="PS50921"/>
    </source>
</evidence>
<dbReference type="PROSITE" id="PS50921">
    <property type="entry name" value="ANTAR"/>
    <property type="match status" value="1"/>
</dbReference>
<evidence type="ECO:0000256" key="1">
    <source>
        <dbReference type="ARBA" id="ARBA00023015"/>
    </source>
</evidence>